<sequence length="67" mass="7659">MGSGITAMKYINNAIEKMKAKKPGDDYEPSMVRNFKVEYPYGELKFSSTLLHKPASPLKFKMIDRTD</sequence>
<protein>
    <submittedName>
        <fullName evidence="1">Uncharacterized protein</fullName>
    </submittedName>
</protein>
<comment type="caution">
    <text evidence="1">The sequence shown here is derived from an EMBL/GenBank/DDBJ whole genome shotgun (WGS) entry which is preliminary data.</text>
</comment>
<evidence type="ECO:0000313" key="2">
    <source>
        <dbReference type="Proteomes" id="UP000792457"/>
    </source>
</evidence>
<accession>A0A8K0KU99</accession>
<organism evidence="1 2">
    <name type="scientific">Ladona fulva</name>
    <name type="common">Scarce chaser dragonfly</name>
    <name type="synonym">Libellula fulva</name>
    <dbReference type="NCBI Taxonomy" id="123851"/>
    <lineage>
        <taxon>Eukaryota</taxon>
        <taxon>Metazoa</taxon>
        <taxon>Ecdysozoa</taxon>
        <taxon>Arthropoda</taxon>
        <taxon>Hexapoda</taxon>
        <taxon>Insecta</taxon>
        <taxon>Pterygota</taxon>
        <taxon>Palaeoptera</taxon>
        <taxon>Odonata</taxon>
        <taxon>Epiprocta</taxon>
        <taxon>Anisoptera</taxon>
        <taxon>Libelluloidea</taxon>
        <taxon>Libellulidae</taxon>
        <taxon>Ladona</taxon>
    </lineage>
</organism>
<dbReference type="OrthoDB" id="3945418at2759"/>
<keyword evidence="2" id="KW-1185">Reference proteome</keyword>
<reference evidence="1" key="2">
    <citation type="submission" date="2017-10" db="EMBL/GenBank/DDBJ databases">
        <title>Ladona fulva Genome sequencing and assembly.</title>
        <authorList>
            <person name="Murali S."/>
            <person name="Richards S."/>
            <person name="Bandaranaike D."/>
            <person name="Bellair M."/>
            <person name="Blankenburg K."/>
            <person name="Chao H."/>
            <person name="Dinh H."/>
            <person name="Doddapaneni H."/>
            <person name="Dugan-Rocha S."/>
            <person name="Elkadiri S."/>
            <person name="Gnanaolivu R."/>
            <person name="Hernandez B."/>
            <person name="Skinner E."/>
            <person name="Javaid M."/>
            <person name="Lee S."/>
            <person name="Li M."/>
            <person name="Ming W."/>
            <person name="Munidasa M."/>
            <person name="Muniz J."/>
            <person name="Nguyen L."/>
            <person name="Hughes D."/>
            <person name="Osuji N."/>
            <person name="Pu L.-L."/>
            <person name="Puazo M."/>
            <person name="Qu C."/>
            <person name="Quiroz J."/>
            <person name="Raj R."/>
            <person name="Weissenberger G."/>
            <person name="Xin Y."/>
            <person name="Zou X."/>
            <person name="Han Y."/>
            <person name="Worley K."/>
            <person name="Muzny D."/>
            <person name="Gibbs R."/>
        </authorList>
    </citation>
    <scope>NUCLEOTIDE SEQUENCE</scope>
    <source>
        <strain evidence="1">Sampled in the wild</strain>
    </source>
</reference>
<dbReference type="AlphaFoldDB" id="A0A8K0KU99"/>
<dbReference type="EMBL" id="KZ310152">
    <property type="protein sequence ID" value="KAG8239876.1"/>
    <property type="molecule type" value="Genomic_DNA"/>
</dbReference>
<reference evidence="1" key="1">
    <citation type="submission" date="2013-04" db="EMBL/GenBank/DDBJ databases">
        <authorList>
            <person name="Qu J."/>
            <person name="Murali S.C."/>
            <person name="Bandaranaike D."/>
            <person name="Bellair M."/>
            <person name="Blankenburg K."/>
            <person name="Chao H."/>
            <person name="Dinh H."/>
            <person name="Doddapaneni H."/>
            <person name="Downs B."/>
            <person name="Dugan-Rocha S."/>
            <person name="Elkadiri S."/>
            <person name="Gnanaolivu R.D."/>
            <person name="Hernandez B."/>
            <person name="Javaid M."/>
            <person name="Jayaseelan J.C."/>
            <person name="Lee S."/>
            <person name="Li M."/>
            <person name="Ming W."/>
            <person name="Munidasa M."/>
            <person name="Muniz J."/>
            <person name="Nguyen L."/>
            <person name="Ongeri F."/>
            <person name="Osuji N."/>
            <person name="Pu L.-L."/>
            <person name="Puazo M."/>
            <person name="Qu C."/>
            <person name="Quiroz J."/>
            <person name="Raj R."/>
            <person name="Weissenberger G."/>
            <person name="Xin Y."/>
            <person name="Zou X."/>
            <person name="Han Y."/>
            <person name="Richards S."/>
            <person name="Worley K."/>
            <person name="Muzny D."/>
            <person name="Gibbs R."/>
        </authorList>
    </citation>
    <scope>NUCLEOTIDE SEQUENCE</scope>
    <source>
        <strain evidence="1">Sampled in the wild</strain>
    </source>
</reference>
<proteinExistence type="predicted"/>
<evidence type="ECO:0000313" key="1">
    <source>
        <dbReference type="EMBL" id="KAG8239876.1"/>
    </source>
</evidence>
<dbReference type="Proteomes" id="UP000792457">
    <property type="component" value="Unassembled WGS sequence"/>
</dbReference>
<name>A0A8K0KU99_LADFU</name>
<gene>
    <name evidence="1" type="ORF">J437_LFUL019430</name>
</gene>